<name>A0A8H7Y858_PSICU</name>
<evidence type="ECO:0000313" key="2">
    <source>
        <dbReference type="EMBL" id="KAG5174518.1"/>
    </source>
</evidence>
<comment type="caution">
    <text evidence="2">The sequence shown here is derived from an EMBL/GenBank/DDBJ whole genome shotgun (WGS) entry which is preliminary data.</text>
</comment>
<proteinExistence type="predicted"/>
<sequence length="230" mass="25731">MSLLSQTDIKIVLFAVPDITASRYPLLTLHFSATHTQRAGFMKKRSQPIRKLPQHWPSHLRYITVSHHHSSVTPSILAHIKAPLNEKGVNSKPAGRPKVVIKGIRNTSHPANGQFGLFAAQKIAPRTHILDYIGEIHCDERPDSDYDLSLCRLPDGISIGIDASAMGNEARFVNDYRGISDRPNAIFLEGSTPSAEMTIAIWSSSEEIKKGQEILVSYGKSWWQWRTNIE</sequence>
<reference evidence="2" key="1">
    <citation type="submission" date="2021-02" db="EMBL/GenBank/DDBJ databases">
        <title>Psilocybe cubensis genome.</title>
        <authorList>
            <person name="Mckernan K.J."/>
            <person name="Crawford S."/>
            <person name="Trippe A."/>
            <person name="Kane L.T."/>
            <person name="Mclaughlin S."/>
        </authorList>
    </citation>
    <scope>NUCLEOTIDE SEQUENCE [LARGE SCALE GENOMIC DNA]</scope>
    <source>
        <strain evidence="2">MGC-MH-2018</strain>
    </source>
</reference>
<dbReference type="Pfam" id="PF00856">
    <property type="entry name" value="SET"/>
    <property type="match status" value="1"/>
</dbReference>
<dbReference type="SUPFAM" id="SSF82199">
    <property type="entry name" value="SET domain"/>
    <property type="match status" value="1"/>
</dbReference>
<organism evidence="2">
    <name type="scientific">Psilocybe cubensis</name>
    <name type="common">Psychedelic mushroom</name>
    <name type="synonym">Stropharia cubensis</name>
    <dbReference type="NCBI Taxonomy" id="181762"/>
    <lineage>
        <taxon>Eukaryota</taxon>
        <taxon>Fungi</taxon>
        <taxon>Dikarya</taxon>
        <taxon>Basidiomycota</taxon>
        <taxon>Agaricomycotina</taxon>
        <taxon>Agaricomycetes</taxon>
        <taxon>Agaricomycetidae</taxon>
        <taxon>Agaricales</taxon>
        <taxon>Agaricineae</taxon>
        <taxon>Strophariaceae</taxon>
        <taxon>Psilocybe</taxon>
    </lineage>
</organism>
<feature type="domain" description="SET" evidence="1">
    <location>
        <begin position="97"/>
        <end position="219"/>
    </location>
</feature>
<dbReference type="InterPro" id="IPR046341">
    <property type="entry name" value="SET_dom_sf"/>
</dbReference>
<gene>
    <name evidence="2" type="ORF">JR316_001179</name>
</gene>
<dbReference type="AlphaFoldDB" id="A0A8H7Y858"/>
<dbReference type="Gene3D" id="2.170.270.10">
    <property type="entry name" value="SET domain"/>
    <property type="match status" value="1"/>
</dbReference>
<protein>
    <recommendedName>
        <fullName evidence="1">SET domain-containing protein</fullName>
    </recommendedName>
</protein>
<dbReference type="EMBL" id="JAFIQS010000001">
    <property type="protein sequence ID" value="KAG5174518.1"/>
    <property type="molecule type" value="Genomic_DNA"/>
</dbReference>
<dbReference type="InterPro" id="IPR001214">
    <property type="entry name" value="SET_dom"/>
</dbReference>
<dbReference type="PROSITE" id="PS50280">
    <property type="entry name" value="SET"/>
    <property type="match status" value="1"/>
</dbReference>
<evidence type="ECO:0000259" key="1">
    <source>
        <dbReference type="PROSITE" id="PS50280"/>
    </source>
</evidence>
<accession>A0A8H7Y858</accession>
<dbReference type="OrthoDB" id="5792673at2759"/>